<dbReference type="Proteomes" id="UP000787672">
    <property type="component" value="Unassembled WGS sequence"/>
</dbReference>
<accession>A0ABS6F9I8</accession>
<dbReference type="InterPro" id="IPR049886">
    <property type="entry name" value="CFI_box_CTERM_dom"/>
</dbReference>
<protein>
    <recommendedName>
        <fullName evidence="3">Tetratricopeptide repeat protein</fullName>
    </recommendedName>
</protein>
<sequence>MKQLTCEMCGSTELLKQDGVFVCQSCGTKYSIEEAKKMMVEGTVEVAGTVKVDSSDKIANYLVMANSAYDAGNQKEAENYCNKIIEIDPSNYEAWFLKGKAAGWQSTLANIRVEESVNCFTKAIENVPEDKAEEVKKGASQEITNLSKALVQLCCNNYSKNGSTNNANTIKSNCVKVQLYALQLLTKCGVQPKDFKSEIATKINQAVVAAYNGDIKKDYWGSTGHPSKAAWDRYTEQAWAAVDLLKYAISLSDDDASADKQRYENIIFILKEIESSASYRYSNGAWGKEYQYTGEGKEKIINQIMEYHNKIKEIDPNYTIPERPKASSGCYVATAVYGSYDCPQVWTLRRYRDYTLAKTWYGRAFIHTYYAISPTLVKWFGHTEWFKKTWRGRLDRMIVKLKNEGVEDTPYQDREW</sequence>
<name>A0ABS6F9I8_9FIRM</name>
<comment type="caution">
    <text evidence="1">The sequence shown here is derived from an EMBL/GenBank/DDBJ whole genome shotgun (WGS) entry which is preliminary data.</text>
</comment>
<organism evidence="1 2">
    <name type="scientific">Dysosmobacter acutus</name>
    <dbReference type="NCBI Taxonomy" id="2841504"/>
    <lineage>
        <taxon>Bacteria</taxon>
        <taxon>Bacillati</taxon>
        <taxon>Bacillota</taxon>
        <taxon>Clostridia</taxon>
        <taxon>Eubacteriales</taxon>
        <taxon>Oscillospiraceae</taxon>
        <taxon>Dysosmobacter</taxon>
    </lineage>
</organism>
<gene>
    <name evidence="1" type="ORF">KQI82_04580</name>
</gene>
<reference evidence="1 2" key="1">
    <citation type="submission" date="2021-06" db="EMBL/GenBank/DDBJ databases">
        <authorList>
            <person name="Sun Q."/>
            <person name="Li D."/>
        </authorList>
    </citation>
    <scope>NUCLEOTIDE SEQUENCE [LARGE SCALE GENOMIC DNA]</scope>
    <source>
        <strain evidence="1 2">MSJ-2</strain>
    </source>
</reference>
<evidence type="ECO:0000313" key="2">
    <source>
        <dbReference type="Proteomes" id="UP000787672"/>
    </source>
</evidence>
<dbReference type="RefSeq" id="WP_216631710.1">
    <property type="nucleotide sequence ID" value="NZ_JAHLQN010000001.1"/>
</dbReference>
<evidence type="ECO:0000313" key="1">
    <source>
        <dbReference type="EMBL" id="MBU5626197.1"/>
    </source>
</evidence>
<evidence type="ECO:0008006" key="3">
    <source>
        <dbReference type="Google" id="ProtNLM"/>
    </source>
</evidence>
<dbReference type="NCBIfam" id="NF041770">
    <property type="entry name" value="CFI_box_CTERM"/>
    <property type="match status" value="1"/>
</dbReference>
<keyword evidence="2" id="KW-1185">Reference proteome</keyword>
<dbReference type="EMBL" id="JAHLQN010000001">
    <property type="protein sequence ID" value="MBU5626197.1"/>
    <property type="molecule type" value="Genomic_DNA"/>
</dbReference>
<proteinExistence type="predicted"/>